<dbReference type="Pfam" id="PF03407">
    <property type="entry name" value="Nucleotid_trans"/>
    <property type="match status" value="1"/>
</dbReference>
<organism evidence="3 4">
    <name type="scientific">Dipteronia sinensis</name>
    <dbReference type="NCBI Taxonomy" id="43782"/>
    <lineage>
        <taxon>Eukaryota</taxon>
        <taxon>Viridiplantae</taxon>
        <taxon>Streptophyta</taxon>
        <taxon>Embryophyta</taxon>
        <taxon>Tracheophyta</taxon>
        <taxon>Spermatophyta</taxon>
        <taxon>Magnoliopsida</taxon>
        <taxon>eudicotyledons</taxon>
        <taxon>Gunneridae</taxon>
        <taxon>Pentapetalae</taxon>
        <taxon>rosids</taxon>
        <taxon>malvids</taxon>
        <taxon>Sapindales</taxon>
        <taxon>Sapindaceae</taxon>
        <taxon>Hippocastanoideae</taxon>
        <taxon>Acereae</taxon>
        <taxon>Dipteronia</taxon>
    </lineage>
</organism>
<evidence type="ECO:0000313" key="4">
    <source>
        <dbReference type="Proteomes" id="UP001281410"/>
    </source>
</evidence>
<name>A0AAD9ZYJ2_9ROSI</name>
<feature type="domain" description="Nucleotide-diphospho-sugar transferase" evidence="2">
    <location>
        <begin position="137"/>
        <end position="337"/>
    </location>
</feature>
<dbReference type="PANTHER" id="PTHR46038">
    <property type="entry name" value="EXPRESSED PROTEIN-RELATED"/>
    <property type="match status" value="1"/>
</dbReference>
<accession>A0AAD9ZYJ2</accession>
<dbReference type="InterPro" id="IPR044821">
    <property type="entry name" value="At1g28695/At4g15970-like"/>
</dbReference>
<evidence type="ECO:0000313" key="3">
    <source>
        <dbReference type="EMBL" id="KAK3195246.1"/>
    </source>
</evidence>
<proteinExistence type="predicted"/>
<keyword evidence="4" id="KW-1185">Reference proteome</keyword>
<reference evidence="3" key="1">
    <citation type="journal article" date="2023" name="Plant J.">
        <title>Genome sequences and population genomics provide insights into the demographic history, inbreeding, and mutation load of two 'living fossil' tree species of Dipteronia.</title>
        <authorList>
            <person name="Feng Y."/>
            <person name="Comes H.P."/>
            <person name="Chen J."/>
            <person name="Zhu S."/>
            <person name="Lu R."/>
            <person name="Zhang X."/>
            <person name="Li P."/>
            <person name="Qiu J."/>
            <person name="Olsen K.M."/>
            <person name="Qiu Y."/>
        </authorList>
    </citation>
    <scope>NUCLEOTIDE SEQUENCE</scope>
    <source>
        <strain evidence="3">NBL</strain>
    </source>
</reference>
<keyword evidence="1" id="KW-1133">Transmembrane helix</keyword>
<evidence type="ECO:0000256" key="1">
    <source>
        <dbReference type="SAM" id="Phobius"/>
    </source>
</evidence>
<dbReference type="InterPro" id="IPR005069">
    <property type="entry name" value="Nucl-diP-sugar_transferase"/>
</dbReference>
<gene>
    <name evidence="3" type="ORF">Dsin_026556</name>
</gene>
<comment type="caution">
    <text evidence="3">The sequence shown here is derived from an EMBL/GenBank/DDBJ whole genome shotgun (WGS) entry which is preliminary data.</text>
</comment>
<sequence length="390" mass="44986">MIKPDSNIDNNISQKTSSHSIMNYYSRKSFANFALLSLLFSAVLYFCISSTSTSNPLLPFLRNHNFCSTPPNSMIKSFPVDELEAALEKASMPNKTVIIAVVNRAYVEQQGDDTSSTTTMLDLFLDSFWLGEETRPLLDHLLLVAVDQTAYDRCMFKRLHCYRLVTDGVDFGSEKVYMSSEFIKMMWGRTQFLLDVLNRGYSFIFTDTDVMWLRNPFTKLSKNETEDLQISTDVFNGKPRSEDNMLNTGFYYIRSNNKTISLFNTWYNMKDNSTGMKEQDVLCDLMKQGFFRQLGLRVTFLPTDHFSGFCHDTTDYWSVCTVHSNCCRHITAKIFDLSNILRDWRRFKGIVTQFPIDIARNKTMDFRWSPHTGCLNSWGPSKTSNATNKP</sequence>
<keyword evidence="1" id="KW-0812">Transmembrane</keyword>
<feature type="transmembrane region" description="Helical" evidence="1">
    <location>
        <begin position="29"/>
        <end position="46"/>
    </location>
</feature>
<dbReference type="PANTHER" id="PTHR46038:SF12">
    <property type="entry name" value="OS03G0731800 PROTEIN"/>
    <property type="match status" value="1"/>
</dbReference>
<dbReference type="EMBL" id="JANJYJ010000008">
    <property type="protein sequence ID" value="KAK3195246.1"/>
    <property type="molecule type" value="Genomic_DNA"/>
</dbReference>
<evidence type="ECO:0000259" key="2">
    <source>
        <dbReference type="Pfam" id="PF03407"/>
    </source>
</evidence>
<dbReference type="Proteomes" id="UP001281410">
    <property type="component" value="Unassembled WGS sequence"/>
</dbReference>
<keyword evidence="1" id="KW-0472">Membrane</keyword>
<protein>
    <recommendedName>
        <fullName evidence="2">Nucleotide-diphospho-sugar transferase domain-containing protein</fullName>
    </recommendedName>
</protein>
<dbReference type="AlphaFoldDB" id="A0AAD9ZYJ2"/>